<evidence type="ECO:0000256" key="1">
    <source>
        <dbReference type="SAM" id="Coils"/>
    </source>
</evidence>
<accession>C4XP69</accession>
<dbReference type="EMBL" id="AP010904">
    <property type="protein sequence ID" value="BAH77570.1"/>
    <property type="molecule type" value="Genomic_DNA"/>
</dbReference>
<dbReference type="KEGG" id="dma:DMR_40790"/>
<feature type="coiled-coil region" evidence="1">
    <location>
        <begin position="95"/>
        <end position="133"/>
    </location>
</feature>
<reference evidence="3 4" key="1">
    <citation type="journal article" date="2009" name="Genome Res.">
        <title>Whole genome sequence of Desulfovibrio magneticus strain RS-1 revealed common gene clusters in magnetotactic bacteria.</title>
        <authorList>
            <person name="Nakazawa H."/>
            <person name="Arakaki A."/>
            <person name="Narita-Yamada S."/>
            <person name="Yashiro I."/>
            <person name="Jinno K."/>
            <person name="Aoki N."/>
            <person name="Tsuruyama A."/>
            <person name="Okamura Y."/>
            <person name="Tanikawa S."/>
            <person name="Fujita N."/>
            <person name="Takeyama H."/>
            <person name="Matsunaga T."/>
        </authorList>
    </citation>
    <scope>NUCLEOTIDE SEQUENCE [LARGE SCALE GENOMIC DNA]</scope>
    <source>
        <strain evidence="4">ATCC 700980 / DSM 13731 / RS-1</strain>
    </source>
</reference>
<sequence>MTAMAQDADALPPDLSETALTQALEDRFHQEIVEAALGIVGQYLDRVEVARSEAEARHAALEEQVRQTLAAATADQDGEAESRPESSDPSLTAQVAALQQELEAAGRMLAESEAHAEARLAALEQERAETAKALGANEARAAAQTQALRQELEAAGRMLAESEASAGARITALQQECEDAAKALAAGEARAAAQAQAMRQEREDAAKALATSEEHAAAQGRRAEETQSRLQEALVELAALRQQASSRSPASEPQAVGPDAELVASLRAQNAKLQAQLAKFQEIWERVNG</sequence>
<proteinExistence type="predicted"/>
<protein>
    <recommendedName>
        <fullName evidence="5">Chromosome partition protein Smc</fullName>
    </recommendedName>
</protein>
<dbReference type="AlphaFoldDB" id="C4XP69"/>
<feature type="region of interest" description="Disordered" evidence="2">
    <location>
        <begin position="194"/>
        <end position="228"/>
    </location>
</feature>
<evidence type="ECO:0000313" key="3">
    <source>
        <dbReference type="EMBL" id="BAH77570.1"/>
    </source>
</evidence>
<organism evidence="3 4">
    <name type="scientific">Solidesulfovibrio magneticus (strain ATCC 700980 / DSM 13731 / RS-1)</name>
    <name type="common">Desulfovibrio magneticus</name>
    <dbReference type="NCBI Taxonomy" id="573370"/>
    <lineage>
        <taxon>Bacteria</taxon>
        <taxon>Pseudomonadati</taxon>
        <taxon>Thermodesulfobacteriota</taxon>
        <taxon>Desulfovibrionia</taxon>
        <taxon>Desulfovibrionales</taxon>
        <taxon>Desulfovibrionaceae</taxon>
        <taxon>Solidesulfovibrio</taxon>
    </lineage>
</organism>
<evidence type="ECO:0000256" key="2">
    <source>
        <dbReference type="SAM" id="MobiDB-lite"/>
    </source>
</evidence>
<feature type="compositionally biased region" description="Basic and acidic residues" evidence="2">
    <location>
        <begin position="199"/>
        <end position="227"/>
    </location>
</feature>
<dbReference type="STRING" id="573370.DMR_40790"/>
<dbReference type="Proteomes" id="UP000009071">
    <property type="component" value="Chromosome"/>
</dbReference>
<gene>
    <name evidence="3" type="ordered locus">DMR_40790</name>
</gene>
<keyword evidence="4" id="KW-1185">Reference proteome</keyword>
<name>C4XP69_SOLM1</name>
<feature type="region of interest" description="Disordered" evidence="2">
    <location>
        <begin position="68"/>
        <end position="91"/>
    </location>
</feature>
<keyword evidence="1" id="KW-0175">Coiled coil</keyword>
<evidence type="ECO:0008006" key="5">
    <source>
        <dbReference type="Google" id="ProtNLM"/>
    </source>
</evidence>
<dbReference type="HOGENOM" id="CLU_962175_0_0_7"/>
<evidence type="ECO:0000313" key="4">
    <source>
        <dbReference type="Proteomes" id="UP000009071"/>
    </source>
</evidence>